<feature type="transmembrane region" description="Helical" evidence="2">
    <location>
        <begin position="437"/>
        <end position="454"/>
    </location>
</feature>
<dbReference type="GO" id="GO:0005524">
    <property type="term" value="F:ATP binding"/>
    <property type="evidence" value="ECO:0007669"/>
    <property type="project" value="InterPro"/>
</dbReference>
<proteinExistence type="predicted"/>
<dbReference type="InterPro" id="IPR000719">
    <property type="entry name" value="Prot_kinase_dom"/>
</dbReference>
<sequence length="547" mass="60356">MILRTQAGDLITLAEPIGKGGEATIHALKGHPRTAAKIYSHPTPERLEKLRAMLAHPPHDPMRSAGHVSICWPQDVLFNAAGQGIGFTMPRLDLSRNRELFKLYNPASRTLEAPNFTWSYLLRTAENIASVVDSLHAAHYVIGDINESNFFVSDQALVTLVDCDSMQAGPFRCTVAKPEYLAPELHGLDLTRVDRAPAHDDFALAVLIFLLVMEGVHPYSGIWQARGEAPSLHLRIANNDYPYAPTIDQRILPMPSAPPFDMLPPTLQGLFFRAFIQGHTHPASRPAPKEWQQALRDLGQSLSTCTVNPRHEFSPHLKACPWCARTILLRGLDPYPTLKPVSKSPTQTPLRPNTFTPTVPKRTRPPIPITRPTLPPPQPRSTRRIGLSIVFASIVSAAVTLWLAFNLLANLLLDFAAAACLLAALFGLLLNLRRFRLIRAFIDLCLALYTLAAIIRPPAIPAFILIPLSALATYFAARSLLLQLRPRMELQTQKSRVLAAESLLIVALVIPPTATLALAQLTATHAQFLKAQSKAAHTWLTQSLEVF</sequence>
<feature type="transmembrane region" description="Helical" evidence="2">
    <location>
        <begin position="385"/>
        <end position="405"/>
    </location>
</feature>
<dbReference type="HOGENOM" id="CLU_497621_0_0_0"/>
<feature type="transmembrane region" description="Helical" evidence="2">
    <location>
        <begin position="460"/>
        <end position="477"/>
    </location>
</feature>
<keyword evidence="2" id="KW-0472">Membrane</keyword>
<feature type="transmembrane region" description="Helical" evidence="2">
    <location>
        <begin position="411"/>
        <end position="430"/>
    </location>
</feature>
<gene>
    <name evidence="4" type="ordered locus">AciX9_4165</name>
</gene>
<name>E8X661_GRATM</name>
<feature type="region of interest" description="Disordered" evidence="1">
    <location>
        <begin position="340"/>
        <end position="380"/>
    </location>
</feature>
<dbReference type="RefSeq" id="WP_013572857.1">
    <property type="nucleotide sequence ID" value="NC_015057.1"/>
</dbReference>
<feature type="transmembrane region" description="Helical" evidence="2">
    <location>
        <begin position="498"/>
        <end position="519"/>
    </location>
</feature>
<evidence type="ECO:0000313" key="5">
    <source>
        <dbReference type="Proteomes" id="UP000000343"/>
    </source>
</evidence>
<dbReference type="Proteomes" id="UP000000343">
    <property type="component" value="Plasmid pACIX901"/>
</dbReference>
<evidence type="ECO:0000256" key="2">
    <source>
        <dbReference type="SAM" id="Phobius"/>
    </source>
</evidence>
<evidence type="ECO:0000259" key="3">
    <source>
        <dbReference type="PROSITE" id="PS50011"/>
    </source>
</evidence>
<dbReference type="InterPro" id="IPR011009">
    <property type="entry name" value="Kinase-like_dom_sf"/>
</dbReference>
<feature type="compositionally biased region" description="Polar residues" evidence="1">
    <location>
        <begin position="343"/>
        <end position="355"/>
    </location>
</feature>
<reference evidence="5" key="1">
    <citation type="submission" date="2011-01" db="EMBL/GenBank/DDBJ databases">
        <title>Complete sequence of plasmid1 of Acidobacterium sp. MP5ACTX9.</title>
        <authorList>
            <consortium name="US DOE Joint Genome Institute"/>
            <person name="Lucas S."/>
            <person name="Copeland A."/>
            <person name="Lapidus A."/>
            <person name="Cheng J.-F."/>
            <person name="Goodwin L."/>
            <person name="Pitluck S."/>
            <person name="Teshima H."/>
            <person name="Detter J.C."/>
            <person name="Han C."/>
            <person name="Tapia R."/>
            <person name="Land M."/>
            <person name="Hauser L."/>
            <person name="Kyrpides N."/>
            <person name="Ivanova N."/>
            <person name="Ovchinnikova G."/>
            <person name="Pagani I."/>
            <person name="Rawat S.R."/>
            <person name="Mannisto M."/>
            <person name="Haggblom M.M."/>
            <person name="Woyke T."/>
        </authorList>
    </citation>
    <scope>NUCLEOTIDE SEQUENCE [LARGE SCALE GENOMIC DNA]</scope>
    <source>
        <strain evidence="5">MP5ACTX9</strain>
        <plasmid evidence="5">Plasmid pACIX901</plasmid>
    </source>
</reference>
<accession>E8X661</accession>
<geneLocation type="plasmid" evidence="4 5">
    <name>pACIX901</name>
</geneLocation>
<dbReference type="PROSITE" id="PS50011">
    <property type="entry name" value="PROTEIN_KINASE_DOM"/>
    <property type="match status" value="1"/>
</dbReference>
<dbReference type="SUPFAM" id="SSF56112">
    <property type="entry name" value="Protein kinase-like (PK-like)"/>
    <property type="match status" value="1"/>
</dbReference>
<dbReference type="GO" id="GO:0004672">
    <property type="term" value="F:protein kinase activity"/>
    <property type="evidence" value="ECO:0007669"/>
    <property type="project" value="InterPro"/>
</dbReference>
<dbReference type="KEGG" id="acm:AciX9_4165"/>
<dbReference type="EMBL" id="CP002481">
    <property type="protein sequence ID" value="ADW70945.1"/>
    <property type="molecule type" value="Genomic_DNA"/>
</dbReference>
<dbReference type="Gene3D" id="1.10.510.10">
    <property type="entry name" value="Transferase(Phosphotransferase) domain 1"/>
    <property type="match status" value="1"/>
</dbReference>
<dbReference type="AlphaFoldDB" id="E8X661"/>
<evidence type="ECO:0000313" key="4">
    <source>
        <dbReference type="EMBL" id="ADW70945.1"/>
    </source>
</evidence>
<keyword evidence="4" id="KW-0614">Plasmid</keyword>
<keyword evidence="5" id="KW-1185">Reference proteome</keyword>
<dbReference type="OrthoDB" id="9805504at2"/>
<organism evidence="5">
    <name type="scientific">Granulicella tundricola (strain ATCC BAA-1859 / DSM 23138 / MP5ACTX9)</name>
    <dbReference type="NCBI Taxonomy" id="1198114"/>
    <lineage>
        <taxon>Bacteria</taxon>
        <taxon>Pseudomonadati</taxon>
        <taxon>Acidobacteriota</taxon>
        <taxon>Terriglobia</taxon>
        <taxon>Terriglobales</taxon>
        <taxon>Acidobacteriaceae</taxon>
        <taxon>Granulicella</taxon>
    </lineage>
</organism>
<keyword evidence="2" id="KW-0812">Transmembrane</keyword>
<feature type="domain" description="Protein kinase" evidence="3">
    <location>
        <begin position="11"/>
        <end position="314"/>
    </location>
</feature>
<evidence type="ECO:0000256" key="1">
    <source>
        <dbReference type="SAM" id="MobiDB-lite"/>
    </source>
</evidence>
<keyword evidence="2" id="KW-1133">Transmembrane helix</keyword>
<protein>
    <recommendedName>
        <fullName evidence="3">Protein kinase domain-containing protein</fullName>
    </recommendedName>
</protein>
<feature type="compositionally biased region" description="Pro residues" evidence="1">
    <location>
        <begin position="365"/>
        <end position="379"/>
    </location>
</feature>